<keyword evidence="3" id="KW-1185">Reference proteome</keyword>
<dbReference type="GeneID" id="68289182"/>
<name>A0A9P3FEY7_9PEZI</name>
<evidence type="ECO:0000256" key="1">
    <source>
        <dbReference type="SAM" id="MobiDB-lite"/>
    </source>
</evidence>
<proteinExistence type="predicted"/>
<dbReference type="EMBL" id="BOLY01000002">
    <property type="protein sequence ID" value="GIZ40259.1"/>
    <property type="molecule type" value="Genomic_DNA"/>
</dbReference>
<dbReference type="AlphaFoldDB" id="A0A9P3FEY7"/>
<dbReference type="RefSeq" id="XP_044654746.1">
    <property type="nucleotide sequence ID" value="XM_044798811.1"/>
</dbReference>
<comment type="caution">
    <text evidence="2">The sequence shown here is derived from an EMBL/GenBank/DDBJ whole genome shotgun (WGS) entry which is preliminary data.</text>
</comment>
<reference evidence="2 3" key="1">
    <citation type="submission" date="2021-01" db="EMBL/GenBank/DDBJ databases">
        <title>Cercospora kikuchii MAFF 305040 whole genome shotgun sequence.</title>
        <authorList>
            <person name="Kashiwa T."/>
            <person name="Suzuki T."/>
        </authorList>
    </citation>
    <scope>NUCLEOTIDE SEQUENCE [LARGE SCALE GENOMIC DNA]</scope>
    <source>
        <strain evidence="2 3">MAFF 305040</strain>
    </source>
</reference>
<evidence type="ECO:0000313" key="2">
    <source>
        <dbReference type="EMBL" id="GIZ40259.1"/>
    </source>
</evidence>
<sequence>MPSFHESENEGALLESIRQTPGNRSAIEDRQNLDLLDKSMIVIFGVPDAEGTSSSGTGETKQVPGLEEDHKRSGNIYAHFRDGRNTTLQSVDAGIPGLDYRKMNTSVQYSSAPRQMNEQNCYDTPLLTEEESFYKSTILSQLGDFLMAHDLQEDLLWALHI</sequence>
<organism evidence="2 3">
    <name type="scientific">Cercospora kikuchii</name>
    <dbReference type="NCBI Taxonomy" id="84275"/>
    <lineage>
        <taxon>Eukaryota</taxon>
        <taxon>Fungi</taxon>
        <taxon>Dikarya</taxon>
        <taxon>Ascomycota</taxon>
        <taxon>Pezizomycotina</taxon>
        <taxon>Dothideomycetes</taxon>
        <taxon>Dothideomycetidae</taxon>
        <taxon>Mycosphaerellales</taxon>
        <taxon>Mycosphaerellaceae</taxon>
        <taxon>Cercospora</taxon>
    </lineage>
</organism>
<feature type="compositionally biased region" description="Polar residues" evidence="1">
    <location>
        <begin position="51"/>
        <end position="60"/>
    </location>
</feature>
<feature type="region of interest" description="Disordered" evidence="1">
    <location>
        <begin position="1"/>
        <end position="24"/>
    </location>
</feature>
<accession>A0A9P3FEY7</accession>
<feature type="region of interest" description="Disordered" evidence="1">
    <location>
        <begin position="47"/>
        <end position="72"/>
    </location>
</feature>
<dbReference type="Proteomes" id="UP000825890">
    <property type="component" value="Unassembled WGS sequence"/>
</dbReference>
<protein>
    <submittedName>
        <fullName evidence="2">Uncharacterized protein</fullName>
    </submittedName>
</protein>
<dbReference type="OrthoDB" id="3639832at2759"/>
<evidence type="ECO:0000313" key="3">
    <source>
        <dbReference type="Proteomes" id="UP000825890"/>
    </source>
</evidence>
<gene>
    <name evidence="2" type="ORF">CKM354_000360700</name>
</gene>